<comment type="caution">
    <text evidence="2">The sequence shown here is derived from an EMBL/GenBank/DDBJ whole genome shotgun (WGS) entry which is preliminary data.</text>
</comment>
<evidence type="ECO:0000313" key="2">
    <source>
        <dbReference type="EMBL" id="MBH5385265.1"/>
    </source>
</evidence>
<protein>
    <submittedName>
        <fullName evidence="2">AAA family ATPase</fullName>
    </submittedName>
</protein>
<dbReference type="Proteomes" id="UP001194539">
    <property type="component" value="Unassembled WGS sequence"/>
</dbReference>
<dbReference type="InterPro" id="IPR003593">
    <property type="entry name" value="AAA+_ATPase"/>
</dbReference>
<sequence length="606" mass="69676">MARITEHDSSRIFDAARDWRDQCLVAGKSLLWGDRELWSPSNLQRFKACFIDRPDTSKDKNFEQKFKAQLATENEDVTRLACELLFVYFLFPTSVGRSRKTGLIREVASWRSIEIDGKAPLFDAFDTGIGNPGLVYNTGRPNELTYLARFAIAVTNKPEAERVEMLQDHLRARAMLDDLAEAHRDEFGRPPQLRHILLYLLFPDDYERIASEDHKSRIAEAFREMIEGETPDDVDDQLKAIRQRLTKFLSDHELDFYWEPLRACWYTDGESETLGALPALHIKQQIVLYGPPGTGKTYQARDIAGSLIRQELLKQWGPGRFFSTPDKKLSELVATRTQRVQFHPGYGYEDFVRGLQIASNGQTEYRDGVLLRVVEEMQRESVEEQKIPVVLILDEMNRADLSKVLGECFSLLEDRDTEVRLGGHDEKPRKVRLPANLYVIGTMNLIDQSLEHVDFALRRRFLWFFRGFSRDDFLAVSQKRWSALLEVGKLRRGWEKVEAEFEILADRALLLNEIIDGNSYLGSQYEIGHTYFCDVVSFAHRYLVSSEKRRNRVLFNSRGMALDPVDTLWRYSLAPLLTQYLSGIDSAEREALLTRAAGILLAGEGS</sequence>
<name>A0ABS0NW75_9BRAD</name>
<dbReference type="SMART" id="SM00382">
    <property type="entry name" value="AAA"/>
    <property type="match status" value="1"/>
</dbReference>
<accession>A0ABS0NW75</accession>
<dbReference type="SUPFAM" id="SSF52540">
    <property type="entry name" value="P-loop containing nucleoside triphosphate hydrolases"/>
    <property type="match status" value="1"/>
</dbReference>
<dbReference type="EMBL" id="JACEGD010000003">
    <property type="protein sequence ID" value="MBH5385265.1"/>
    <property type="molecule type" value="Genomic_DNA"/>
</dbReference>
<proteinExistence type="predicted"/>
<dbReference type="PANTHER" id="PTHR37291:SF1">
    <property type="entry name" value="TYPE IV METHYL-DIRECTED RESTRICTION ENZYME ECOKMCRB SUBUNIT"/>
    <property type="match status" value="1"/>
</dbReference>
<dbReference type="Gene3D" id="3.40.50.300">
    <property type="entry name" value="P-loop containing nucleotide triphosphate hydrolases"/>
    <property type="match status" value="1"/>
</dbReference>
<dbReference type="InterPro" id="IPR011704">
    <property type="entry name" value="ATPase_dyneun-rel_AAA"/>
</dbReference>
<dbReference type="Pfam" id="PF07728">
    <property type="entry name" value="AAA_5"/>
    <property type="match status" value="1"/>
</dbReference>
<gene>
    <name evidence="2" type="ORF">H1B27_03100</name>
</gene>
<dbReference type="InterPro" id="IPR052934">
    <property type="entry name" value="Methyl-DNA_Rec/Restrict_Enz"/>
</dbReference>
<evidence type="ECO:0000313" key="3">
    <source>
        <dbReference type="Proteomes" id="UP001194539"/>
    </source>
</evidence>
<reference evidence="2 3" key="1">
    <citation type="submission" date="2020-07" db="EMBL/GenBank/DDBJ databases">
        <title>Bradyrhizobium diversity isolated from nodules of indigenous legumes of Western Australia.</title>
        <authorList>
            <person name="Klepa M.S."/>
        </authorList>
    </citation>
    <scope>NUCLEOTIDE SEQUENCE [LARGE SCALE GENOMIC DNA]</scope>
    <source>
        <strain evidence="2 3">CNPSo 4019</strain>
    </source>
</reference>
<dbReference type="PANTHER" id="PTHR37291">
    <property type="entry name" value="5-METHYLCYTOSINE-SPECIFIC RESTRICTION ENZYME B"/>
    <property type="match status" value="1"/>
</dbReference>
<evidence type="ECO:0000259" key="1">
    <source>
        <dbReference type="SMART" id="SM00382"/>
    </source>
</evidence>
<keyword evidence="3" id="KW-1185">Reference proteome</keyword>
<dbReference type="RefSeq" id="WP_197964969.1">
    <property type="nucleotide sequence ID" value="NZ_JACEGD010000003.1"/>
</dbReference>
<organism evidence="2 3">
    <name type="scientific">Bradyrhizobium diversitatis</name>
    <dbReference type="NCBI Taxonomy" id="2755406"/>
    <lineage>
        <taxon>Bacteria</taxon>
        <taxon>Pseudomonadati</taxon>
        <taxon>Pseudomonadota</taxon>
        <taxon>Alphaproteobacteria</taxon>
        <taxon>Hyphomicrobiales</taxon>
        <taxon>Nitrobacteraceae</taxon>
        <taxon>Bradyrhizobium</taxon>
    </lineage>
</organism>
<feature type="domain" description="AAA+ ATPase" evidence="1">
    <location>
        <begin position="282"/>
        <end position="469"/>
    </location>
</feature>
<dbReference type="InterPro" id="IPR027417">
    <property type="entry name" value="P-loop_NTPase"/>
</dbReference>